<protein>
    <submittedName>
        <fullName evidence="2">Uncharacterized protein</fullName>
    </submittedName>
</protein>
<comment type="caution">
    <text evidence="2">The sequence shown here is derived from an EMBL/GenBank/DDBJ whole genome shotgun (WGS) entry which is preliminary data.</text>
</comment>
<gene>
    <name evidence="2" type="ORF">ILEXP_LOCUS32369</name>
</gene>
<sequence length="71" mass="7858">MRQKCDVPSLAPFHTLPLHPRDAALPDILNVNKNLGEFRKLEDMFVDLSSNVNGKDDLKARRRGSAQGGGE</sequence>
<dbReference type="Proteomes" id="UP001642360">
    <property type="component" value="Unassembled WGS sequence"/>
</dbReference>
<reference evidence="2 3" key="1">
    <citation type="submission" date="2024-02" db="EMBL/GenBank/DDBJ databases">
        <authorList>
            <person name="Vignale AGUSTIN F."/>
            <person name="Sosa J E."/>
            <person name="Modenutti C."/>
        </authorList>
    </citation>
    <scope>NUCLEOTIDE SEQUENCE [LARGE SCALE GENOMIC DNA]</scope>
</reference>
<organism evidence="2 3">
    <name type="scientific">Ilex paraguariensis</name>
    <name type="common">yerba mate</name>
    <dbReference type="NCBI Taxonomy" id="185542"/>
    <lineage>
        <taxon>Eukaryota</taxon>
        <taxon>Viridiplantae</taxon>
        <taxon>Streptophyta</taxon>
        <taxon>Embryophyta</taxon>
        <taxon>Tracheophyta</taxon>
        <taxon>Spermatophyta</taxon>
        <taxon>Magnoliopsida</taxon>
        <taxon>eudicotyledons</taxon>
        <taxon>Gunneridae</taxon>
        <taxon>Pentapetalae</taxon>
        <taxon>asterids</taxon>
        <taxon>campanulids</taxon>
        <taxon>Aquifoliales</taxon>
        <taxon>Aquifoliaceae</taxon>
        <taxon>Ilex</taxon>
    </lineage>
</organism>
<evidence type="ECO:0000256" key="1">
    <source>
        <dbReference type="SAM" id="MobiDB-lite"/>
    </source>
</evidence>
<accession>A0ABC8T266</accession>
<feature type="region of interest" description="Disordered" evidence="1">
    <location>
        <begin position="52"/>
        <end position="71"/>
    </location>
</feature>
<evidence type="ECO:0000313" key="3">
    <source>
        <dbReference type="Proteomes" id="UP001642360"/>
    </source>
</evidence>
<dbReference type="EMBL" id="CAUOFW020003992">
    <property type="protein sequence ID" value="CAK9163328.1"/>
    <property type="molecule type" value="Genomic_DNA"/>
</dbReference>
<keyword evidence="3" id="KW-1185">Reference proteome</keyword>
<dbReference type="AlphaFoldDB" id="A0ABC8T266"/>
<evidence type="ECO:0000313" key="2">
    <source>
        <dbReference type="EMBL" id="CAK9163328.1"/>
    </source>
</evidence>
<name>A0ABC8T266_9AQUA</name>
<proteinExistence type="predicted"/>